<evidence type="ECO:0000313" key="1">
    <source>
        <dbReference type="EMBL" id="AMY26097.1"/>
    </source>
</evidence>
<reference evidence="1 2" key="1">
    <citation type="journal article" date="2016" name="Genome Announc.">
        <title>Complete Genome and Plasmid Sequences for Rhodococcus fascians D188 and Draft Sequences for Rhodococcus Isolates PBTS 1 and PBTS 2.</title>
        <authorList>
            <person name="Stamler R.A."/>
            <person name="Vereecke D."/>
            <person name="Zhang Y."/>
            <person name="Schilkey F."/>
            <person name="Devitt N."/>
            <person name="Randall J.J."/>
        </authorList>
    </citation>
    <scope>NUCLEOTIDE SEQUENCE [LARGE SCALE GENOMIC DNA]</scope>
    <source>
        <strain evidence="1 2">PBTS2</strain>
    </source>
</reference>
<proteinExistence type="predicted"/>
<organism evidence="1 2">
    <name type="scientific">Rhodococcoides fascians</name>
    <name type="common">Rhodococcus fascians</name>
    <dbReference type="NCBI Taxonomy" id="1828"/>
    <lineage>
        <taxon>Bacteria</taxon>
        <taxon>Bacillati</taxon>
        <taxon>Actinomycetota</taxon>
        <taxon>Actinomycetes</taxon>
        <taxon>Mycobacteriales</taxon>
        <taxon>Nocardiaceae</taxon>
        <taxon>Rhodococcoides</taxon>
    </lineage>
</organism>
<accession>A0A143QU36</accession>
<name>A0A143QU36_RHOFA</name>
<dbReference type="EMBL" id="CP015220">
    <property type="protein sequence ID" value="AMY26097.1"/>
    <property type="molecule type" value="Genomic_DNA"/>
</dbReference>
<keyword evidence="2" id="KW-1185">Reference proteome</keyword>
<protein>
    <submittedName>
        <fullName evidence="1">Uncharacterized protein</fullName>
    </submittedName>
</protein>
<dbReference type="KEGG" id="rhs:A3Q41_04835"/>
<dbReference type="Proteomes" id="UP000076038">
    <property type="component" value="Chromosome"/>
</dbReference>
<sequence>MTNTGKYPTDGSAESYGYCAAFEHGEAVTVVRSLDPDYPADGERFDKPSRTWVTDIERRLDHINSDDWVFLTVEEADAVTERKAFGLQGIPIGDPGFTACIDIDAPMAEFNDAALQLLREMTEWSEELHARSTTTEQVQVVAEIDHAGWFHAGSLAMRIARVLELRWPVLGVQICRTDVWDNADQTVHWVAPNFADVLSARTNEDCVVTLEVQHNAFAELDFDSSLVPNETSFPTASSLGFPQLNFDCSGQTCVGAADALTKAAHIVSEQHSIVRIRASRADFYRISFLCAGALPATEPAPMSITPSWHFSLTTYDERCVVISDLQFDFSGWSVKIAQDDELHIGQVVPDRVWRDGEDDLNLFGQREFLHGWLAMVEPGARLAAFITPTGTRLEVDSWTHMTEWLTESLADKPVALIIDLGPSDYIPSEHDSDDVVNAQLQVMADDVFMVRRSRTELGHLRLADYSTSFVELDTWYLAEHFDDCTDGYLFTRDRRLAAETCVTWFRDNQGAHSTGELGCSYWFADELLPNDD</sequence>
<dbReference type="PATRIC" id="fig|1653479.3.peg.4893"/>
<gene>
    <name evidence="1" type="ORF">A3Q41_04835</name>
</gene>
<dbReference type="AlphaFoldDB" id="A0A143QU36"/>
<evidence type="ECO:0000313" key="2">
    <source>
        <dbReference type="Proteomes" id="UP000076038"/>
    </source>
</evidence>
<reference evidence="2" key="2">
    <citation type="submission" date="2016-04" db="EMBL/GenBank/DDBJ databases">
        <title>Complete Genome and Plasmid Sequences for Rhodococcus fascians D188 and Draft Sequences for Rhodococcus spp. Isolates PBTS 1 and PBTS 2.</title>
        <authorList>
            <person name="Stamer R."/>
            <person name="Vereecke D."/>
            <person name="Zhang Y."/>
            <person name="Schilkey F."/>
            <person name="Devitt N."/>
            <person name="Randall J."/>
        </authorList>
    </citation>
    <scope>NUCLEOTIDE SEQUENCE [LARGE SCALE GENOMIC DNA]</scope>
    <source>
        <strain evidence="2">PBTS2</strain>
    </source>
</reference>